<feature type="transmembrane region" description="Helical" evidence="1">
    <location>
        <begin position="232"/>
        <end position="252"/>
    </location>
</feature>
<name>A0A975YM21_9VIBR</name>
<dbReference type="InterPro" id="IPR016833">
    <property type="entry name" value="Put_Na-Bile_cotransptr"/>
</dbReference>
<evidence type="ECO:0000313" key="2">
    <source>
        <dbReference type="EMBL" id="QXO16189.1"/>
    </source>
</evidence>
<keyword evidence="1" id="KW-0812">Transmembrane</keyword>
<dbReference type="Gene3D" id="1.20.1530.20">
    <property type="match status" value="1"/>
</dbReference>
<keyword evidence="3" id="KW-1185">Reference proteome</keyword>
<feature type="transmembrane region" description="Helical" evidence="1">
    <location>
        <begin position="12"/>
        <end position="29"/>
    </location>
</feature>
<feature type="transmembrane region" description="Helical" evidence="1">
    <location>
        <begin position="168"/>
        <end position="186"/>
    </location>
</feature>
<dbReference type="AlphaFoldDB" id="A0A975YM21"/>
<keyword evidence="1" id="KW-0472">Membrane</keyword>
<feature type="transmembrane region" description="Helical" evidence="1">
    <location>
        <begin position="207"/>
        <end position="226"/>
    </location>
</feature>
<feature type="transmembrane region" description="Helical" evidence="1">
    <location>
        <begin position="96"/>
        <end position="121"/>
    </location>
</feature>
<gene>
    <name evidence="2" type="ORF">KNV97_01305</name>
</gene>
<dbReference type="RefSeq" id="WP_136485824.1">
    <property type="nucleotide sequence ID" value="NZ_CP076642.1"/>
</dbReference>
<feature type="transmembrane region" description="Helical" evidence="1">
    <location>
        <begin position="71"/>
        <end position="90"/>
    </location>
</feature>
<proteinExistence type="predicted"/>
<dbReference type="PANTHER" id="PTHR18640:SF5">
    <property type="entry name" value="SODIUM_BILE ACID COTRANSPORTER 7"/>
    <property type="match status" value="1"/>
</dbReference>
<evidence type="ECO:0000256" key="1">
    <source>
        <dbReference type="SAM" id="Phobius"/>
    </source>
</evidence>
<dbReference type="EMBL" id="CP076642">
    <property type="protein sequence ID" value="QXO16189.1"/>
    <property type="molecule type" value="Genomic_DNA"/>
</dbReference>
<feature type="transmembrane region" description="Helical" evidence="1">
    <location>
        <begin position="41"/>
        <end position="59"/>
    </location>
</feature>
<sequence>MNVLAKLKKEWFLVGMVAAIVLASMTSEIGRSGGVIHLDQITGIGVAIVFFLHGLGLSPKAIKAGVTNWRLHIYIQMATFVIYPLLWVIFGEAFLAYMPSALAFGFCYLLVLPSTISSSVAMTSVGKGNVPGAIFNASLSSVLGVFITPLLIQLFMGFEGVQLDLMDSVTSIAKLLLVPMIVGQLLRPYLVSFVDRHKSVVNKVDKYVILLIVYNAFCDSVVNGVWSEFSVGLLATSIAICVVTLVIMVHLIQWGARRVKFALPDEVAAVFCGTKKTLAAGIPMAKVIFGADPTLGMILLPIMLYHPIQIFYCAVLANRYARQNETLKAATN</sequence>
<protein>
    <submittedName>
        <fullName evidence="2">Bile acid:sodium symporter</fullName>
    </submittedName>
</protein>
<accession>A0A975YM21</accession>
<dbReference type="InterPro" id="IPR038770">
    <property type="entry name" value="Na+/solute_symporter_sf"/>
</dbReference>
<reference evidence="2" key="1">
    <citation type="submission" date="2021-06" db="EMBL/GenBank/DDBJ databases">
        <title>Vibrio nov. sp., novel gut bacterium isolated from Yellow Sea oyster.</title>
        <authorList>
            <person name="Muhammad N."/>
            <person name="Nguyen T.H."/>
            <person name="Lee Y.-J."/>
            <person name="Ko J."/>
            <person name="Kim S.-G."/>
        </authorList>
    </citation>
    <scope>NUCLEOTIDE SEQUENCE</scope>
    <source>
        <strain evidence="2">OG9-811</strain>
    </source>
</reference>
<organism evidence="2 3">
    <name type="scientific">Vibrio ostreae</name>
    <dbReference type="NCBI Taxonomy" id="2841925"/>
    <lineage>
        <taxon>Bacteria</taxon>
        <taxon>Pseudomonadati</taxon>
        <taxon>Pseudomonadota</taxon>
        <taxon>Gammaproteobacteria</taxon>
        <taxon>Vibrionales</taxon>
        <taxon>Vibrionaceae</taxon>
        <taxon>Vibrio</taxon>
    </lineage>
</organism>
<dbReference type="PANTHER" id="PTHR18640">
    <property type="entry name" value="SOLUTE CARRIER FAMILY 10 MEMBER 7"/>
    <property type="match status" value="1"/>
</dbReference>
<dbReference type="KEGG" id="vos:KNV97_01305"/>
<dbReference type="PIRSF" id="PIRSF026166">
    <property type="entry name" value="UCP026166"/>
    <property type="match status" value="1"/>
</dbReference>
<feature type="transmembrane region" description="Helical" evidence="1">
    <location>
        <begin position="133"/>
        <end position="156"/>
    </location>
</feature>
<evidence type="ECO:0000313" key="3">
    <source>
        <dbReference type="Proteomes" id="UP000694232"/>
    </source>
</evidence>
<dbReference type="Proteomes" id="UP000694232">
    <property type="component" value="Chromosome 2"/>
</dbReference>
<dbReference type="Pfam" id="PF13593">
    <property type="entry name" value="SBF_like"/>
    <property type="match status" value="1"/>
</dbReference>
<keyword evidence="1" id="KW-1133">Transmembrane helix</keyword>
<dbReference type="GO" id="GO:0005886">
    <property type="term" value="C:plasma membrane"/>
    <property type="evidence" value="ECO:0007669"/>
    <property type="project" value="TreeGrafter"/>
</dbReference>